<protein>
    <submittedName>
        <fullName evidence="4">Uncharacterized protein</fullName>
    </submittedName>
</protein>
<evidence type="ECO:0000313" key="3">
    <source>
        <dbReference type="EMBL" id="KKG49252.1"/>
    </source>
</evidence>
<dbReference type="Proteomes" id="UP000034188">
    <property type="component" value="Unassembled WGS sequence"/>
</dbReference>
<feature type="transmembrane region" description="Helical" evidence="2">
    <location>
        <begin position="129"/>
        <end position="150"/>
    </location>
</feature>
<comment type="caution">
    <text evidence="4">The sequence shown here is derived from an EMBL/GenBank/DDBJ whole genome shotgun (WGS) entry which is preliminary data.</text>
</comment>
<evidence type="ECO:0000256" key="1">
    <source>
        <dbReference type="SAM" id="MobiDB-lite"/>
    </source>
</evidence>
<dbReference type="EMBL" id="JJPJ01000016">
    <property type="protein sequence ID" value="KKG66192.1"/>
    <property type="molecule type" value="Genomic_DNA"/>
</dbReference>
<keyword evidence="2" id="KW-0812">Transmembrane</keyword>
<evidence type="ECO:0000256" key="2">
    <source>
        <dbReference type="SAM" id="Phobius"/>
    </source>
</evidence>
<keyword evidence="2" id="KW-1133">Transmembrane helix</keyword>
<dbReference type="Proteomes" id="UP000034566">
    <property type="component" value="Unassembled WGS sequence"/>
</dbReference>
<evidence type="ECO:0000313" key="5">
    <source>
        <dbReference type="EMBL" id="KKG66192.1"/>
    </source>
</evidence>
<feature type="transmembrane region" description="Helical" evidence="2">
    <location>
        <begin position="278"/>
        <end position="298"/>
    </location>
</feature>
<dbReference type="PATRIC" id="fig|2209.42.peg.3575"/>
<proteinExistence type="predicted"/>
<reference evidence="6 7" key="1">
    <citation type="journal article" date="2015" name="ISME J.">
        <title>Genomic and phenotypic differentiation among Methanosarcina mazei populations from Columbia River sediment.</title>
        <authorList>
            <person name="Youngblut N.D."/>
            <person name="Wirth J.S."/>
            <person name="Henriksen J.R."/>
            <person name="Smith M."/>
            <person name="Simon H."/>
            <person name="Metcalf W.W."/>
            <person name="Whitaker R.J."/>
        </authorList>
    </citation>
    <scope>NUCLEOTIDE SEQUENCE [LARGE SCALE GENOMIC DNA]</scope>
    <source>
        <strain evidence="3 6">3.F.T.1A.1</strain>
        <strain evidence="5 7">3.F.T.1A.2</strain>
        <strain evidence="4 8">3.F.T.1A.4</strain>
    </source>
</reference>
<feature type="transmembrane region" description="Helical" evidence="2">
    <location>
        <begin position="232"/>
        <end position="258"/>
    </location>
</feature>
<gene>
    <name evidence="3" type="ORF">DU33_16230</name>
    <name evidence="4" type="ORF">DU45_19015</name>
    <name evidence="5" type="ORF">DU64_15350</name>
</gene>
<dbReference type="Proteomes" id="UP000034279">
    <property type="component" value="Unassembled WGS sequence"/>
</dbReference>
<feature type="transmembrane region" description="Helical" evidence="2">
    <location>
        <begin position="171"/>
        <end position="191"/>
    </location>
</feature>
<evidence type="ECO:0000313" key="6">
    <source>
        <dbReference type="Proteomes" id="UP000034188"/>
    </source>
</evidence>
<feature type="region of interest" description="Disordered" evidence="1">
    <location>
        <begin position="37"/>
        <end position="66"/>
    </location>
</feature>
<sequence>MKIITLAVTFFLIVFMLTGAVMADDTGSVKVISKDGKDITKDNHEEGDSRKGQSNEEPESAGYESVDNEDYVRNEISAGNKLFVKSIIDGLYNDLKGNPVNEEGEQGGVLFSVVTFIPNPYEDKTIVEWYGGYLNLTLYAIVLFVMGELISRSIARTKIASGALKHKDLSGYRFMGGIAVCGFALIANLFYQLSLEIIEALNKFITVPVIPNLAVNPDNLMVLGLMGLCDTILVGFFVIRFFIIYAVAVVCSIIAFLLVPEATRDFATDCIEKIIRLLLLQPAALFVTAIGLVAIDSLPQAFQALWYIGLTVLVFLTCWWFMFGKFTLLKAAVVFTIRKGVTKI</sequence>
<dbReference type="EMBL" id="JJPK01000055">
    <property type="protein sequence ID" value="KKG62227.1"/>
    <property type="molecule type" value="Genomic_DNA"/>
</dbReference>
<evidence type="ECO:0000313" key="8">
    <source>
        <dbReference type="Proteomes" id="UP000034566"/>
    </source>
</evidence>
<feature type="transmembrane region" description="Helical" evidence="2">
    <location>
        <begin position="304"/>
        <end position="323"/>
    </location>
</feature>
<name>A0A0F8GA72_METMZ</name>
<evidence type="ECO:0000313" key="7">
    <source>
        <dbReference type="Proteomes" id="UP000034279"/>
    </source>
</evidence>
<accession>A0A0F8GA72</accession>
<feature type="compositionally biased region" description="Basic and acidic residues" evidence="1">
    <location>
        <begin position="37"/>
        <end position="54"/>
    </location>
</feature>
<organism evidence="4 8">
    <name type="scientific">Methanosarcina mazei</name>
    <name type="common">Methanosarcina frisia</name>
    <dbReference type="NCBI Taxonomy" id="2209"/>
    <lineage>
        <taxon>Archaea</taxon>
        <taxon>Methanobacteriati</taxon>
        <taxon>Methanobacteriota</taxon>
        <taxon>Stenosarchaea group</taxon>
        <taxon>Methanomicrobia</taxon>
        <taxon>Methanosarcinales</taxon>
        <taxon>Methanosarcinaceae</taxon>
        <taxon>Methanosarcina</taxon>
    </lineage>
</organism>
<dbReference type="EMBL" id="JJPI01000153">
    <property type="protein sequence ID" value="KKG49252.1"/>
    <property type="molecule type" value="Genomic_DNA"/>
</dbReference>
<dbReference type="AlphaFoldDB" id="A0A0F8GA72"/>
<evidence type="ECO:0000313" key="4">
    <source>
        <dbReference type="EMBL" id="KKG62227.1"/>
    </source>
</evidence>
<keyword evidence="2" id="KW-0472">Membrane</keyword>